<evidence type="ECO:0000256" key="6">
    <source>
        <dbReference type="ARBA" id="ARBA00023136"/>
    </source>
</evidence>
<sequence length="1101" mass="122815">MRHQSEIFIEANLQIVGAVVRKVADPGGGGTSGSGPEAECLANAAANLPEQTITPGLWKVVLQMRPSPSGCFDNGAVLTIMIWGAKCDPLRLALLGETWSVLHVSLRRMTNGCEARLIATEFFFFANTPTNSLFHLWQGNLTLPKHRHQSDVRAATLLVVKSPVMAHADIAWSASFCSRPLREITSPAKLNASIIPKTKLDTSRVGQLKKRAVRQVHRVVIHLPPMEKPPVLDHTGVPTSNIHLFIAPGRNPTLNHRLLMAAHRNLPRARHPTSTGALNKGPSAPPELSGYHLPAVAAGSRRRQGALALPPHNTGAGHNNTPPEWRNMRGSLQTRRRSFLWNSAADEPKEYCQEEFLGMWSFATHLTKNFDRARRPRSLPLHRIDIASRPPDRDGTLRLQCREIILVGGKRVDDRGGVGAGYFTVINPSSRWCCLWSVGEAAAFARPSSPYPHSSCVFCIPSNNTSESWTSPSEFVQATNLHVQKSKEEALKYSDTHLQGVVVLDKTNINLFPFRKISHIKNRANPFTAQLEHLQVLSGTHQIPACKTLESINPIYWCLSVWQTFRQLPQTREEEKRQQKVHQPDGGTVMEHGSIDGTDLLGLTNEPHIYCKTQPWGLPELRDNRVHFACLNRGPGADRPELYFFCVAGAKASRIGQKPPQKACKGAYHPSWSWVALLTMSRGNVRLGLDPEPEKPRVTILCLDITHRSQTVQFGICCSAVFAFFILYGYMQELIFTIEGFQPFGWYLTLVQFGFYTLFGLVETRIKNITSRTIPIQTYFLLALLTLGTMGLSNASLGYLNYPTQVIFKCCKLIPVLAGSILIQGKRYGPLDFSAAVLMCVGLTLFTLADSQVQPNFNTKGITMISMALLCDAVIGNVQEKSMRTYGAPNAEVVLFSYSIGFFYLLIVMGITGDFTDGLQFFATNPKKMYGYALIFSLTGYLGIQIVLTLVRTCGAFVAVTVTTCRKAVTIIVSFLFFSKPFTFQYLWSGLLVVLGIYLNLYSKRHPLTLSDLEVMIERCIRTIKLKIYSKRHTRHYMANLGSARVPLGSSFENGEIRAVPPKNRKESPRHTYNTRSSHAPTEVDQREEEEKKYWSTSNIE</sequence>
<feature type="compositionally biased region" description="Basic and acidic residues" evidence="10">
    <location>
        <begin position="1082"/>
        <end position="1094"/>
    </location>
</feature>
<feature type="transmembrane region" description="Helical" evidence="11">
    <location>
        <begin position="984"/>
        <end position="1002"/>
    </location>
</feature>
<evidence type="ECO:0000313" key="13">
    <source>
        <dbReference type="Proteomes" id="UP000719412"/>
    </source>
</evidence>
<proteinExistence type="inferred from homology"/>
<evidence type="ECO:0000256" key="4">
    <source>
        <dbReference type="ARBA" id="ARBA00022692"/>
    </source>
</evidence>
<dbReference type="EMBL" id="JABDTM020026668">
    <property type="protein sequence ID" value="KAH0811654.1"/>
    <property type="molecule type" value="Genomic_DNA"/>
</dbReference>
<comment type="subcellular location">
    <subcellularLocation>
        <location evidence="1">Golgi apparatus membrane</location>
        <topology evidence="1">Multi-pass membrane protein</topology>
    </subcellularLocation>
</comment>
<dbReference type="GO" id="GO:0005789">
    <property type="term" value="C:endoplasmic reticulum membrane"/>
    <property type="evidence" value="ECO:0007669"/>
    <property type="project" value="TreeGrafter"/>
</dbReference>
<gene>
    <name evidence="12" type="ORF">GEV33_011137</name>
</gene>
<feature type="transmembrane region" description="Helical" evidence="11">
    <location>
        <begin position="714"/>
        <end position="732"/>
    </location>
</feature>
<keyword evidence="3" id="KW-0813">Transport</keyword>
<evidence type="ECO:0000256" key="3">
    <source>
        <dbReference type="ARBA" id="ARBA00022448"/>
    </source>
</evidence>
<dbReference type="Pfam" id="PF08449">
    <property type="entry name" value="UAA"/>
    <property type="match status" value="1"/>
</dbReference>
<feature type="transmembrane region" description="Helical" evidence="11">
    <location>
        <begin position="890"/>
        <end position="909"/>
    </location>
</feature>
<evidence type="ECO:0000256" key="1">
    <source>
        <dbReference type="ARBA" id="ARBA00004653"/>
    </source>
</evidence>
<name>A0A8J6HBJ9_TENMO</name>
<reference evidence="12" key="2">
    <citation type="submission" date="2021-08" db="EMBL/GenBank/DDBJ databases">
        <authorList>
            <person name="Eriksson T."/>
        </authorList>
    </citation>
    <scope>NUCLEOTIDE SEQUENCE</scope>
    <source>
        <strain evidence="12">Stoneville</strain>
        <tissue evidence="12">Whole head</tissue>
    </source>
</reference>
<keyword evidence="6 11" id="KW-0472">Membrane</keyword>
<dbReference type="GO" id="GO:0046964">
    <property type="term" value="F:3'-phosphoadenosine 5'-phosphosulfate transmembrane transporter activity"/>
    <property type="evidence" value="ECO:0007669"/>
    <property type="project" value="TreeGrafter"/>
</dbReference>
<evidence type="ECO:0000256" key="11">
    <source>
        <dbReference type="SAM" id="Phobius"/>
    </source>
</evidence>
<feature type="transmembrane region" description="Helical" evidence="11">
    <location>
        <begin position="957"/>
        <end position="978"/>
    </location>
</feature>
<evidence type="ECO:0000256" key="5">
    <source>
        <dbReference type="ARBA" id="ARBA00022989"/>
    </source>
</evidence>
<comment type="similarity">
    <text evidence="2">Belongs to the nucleotide-sugar transporter family. SLC35B subfamily.</text>
</comment>
<evidence type="ECO:0000256" key="8">
    <source>
        <dbReference type="ARBA" id="ARBA00041866"/>
    </source>
</evidence>
<evidence type="ECO:0000256" key="7">
    <source>
        <dbReference type="ARBA" id="ARBA00039669"/>
    </source>
</evidence>
<dbReference type="PANTHER" id="PTHR10778:SF8">
    <property type="entry name" value="ADENOSINE 3'-PHOSPHO 5'-PHOSPHOSULFATE TRANSPORTER 2"/>
    <property type="match status" value="1"/>
</dbReference>
<feature type="transmembrane region" description="Helical" evidence="11">
    <location>
        <begin position="929"/>
        <end position="950"/>
    </location>
</feature>
<feature type="region of interest" description="Disordered" evidence="10">
    <location>
        <begin position="1055"/>
        <end position="1101"/>
    </location>
</feature>
<keyword evidence="4 11" id="KW-0812">Transmembrane</keyword>
<organism evidence="12 13">
    <name type="scientific">Tenebrio molitor</name>
    <name type="common">Yellow mealworm beetle</name>
    <dbReference type="NCBI Taxonomy" id="7067"/>
    <lineage>
        <taxon>Eukaryota</taxon>
        <taxon>Metazoa</taxon>
        <taxon>Ecdysozoa</taxon>
        <taxon>Arthropoda</taxon>
        <taxon>Hexapoda</taxon>
        <taxon>Insecta</taxon>
        <taxon>Pterygota</taxon>
        <taxon>Neoptera</taxon>
        <taxon>Endopterygota</taxon>
        <taxon>Coleoptera</taxon>
        <taxon>Polyphaga</taxon>
        <taxon>Cucujiformia</taxon>
        <taxon>Tenebrionidae</taxon>
        <taxon>Tenebrio</taxon>
    </lineage>
</organism>
<evidence type="ECO:0000256" key="10">
    <source>
        <dbReference type="SAM" id="MobiDB-lite"/>
    </source>
</evidence>
<dbReference type="Proteomes" id="UP000719412">
    <property type="component" value="Unassembled WGS sequence"/>
</dbReference>
<comment type="caution">
    <text evidence="12">The sequence shown here is derived from an EMBL/GenBank/DDBJ whole genome shotgun (WGS) entry which is preliminary data.</text>
</comment>
<dbReference type="AlphaFoldDB" id="A0A8J6HBJ9"/>
<feature type="transmembrane region" description="Helical" evidence="11">
    <location>
        <begin position="778"/>
        <end position="800"/>
    </location>
</feature>
<protein>
    <recommendedName>
        <fullName evidence="7">Adenosine 3'-phospho 5'-phosphosulfate transporter 2</fullName>
    </recommendedName>
    <alternativeName>
        <fullName evidence="8">PAPS transporter 2</fullName>
    </alternativeName>
    <alternativeName>
        <fullName evidence="9">Solute carrier family 35 member B3 homolog</fullName>
    </alternativeName>
</protein>
<evidence type="ECO:0000313" key="12">
    <source>
        <dbReference type="EMBL" id="KAH0811654.1"/>
    </source>
</evidence>
<reference evidence="12" key="1">
    <citation type="journal article" date="2020" name="J Insects Food Feed">
        <title>The yellow mealworm (Tenebrio molitor) genome: a resource for the emerging insects as food and feed industry.</title>
        <authorList>
            <person name="Eriksson T."/>
            <person name="Andere A."/>
            <person name="Kelstrup H."/>
            <person name="Emery V."/>
            <person name="Picard C."/>
        </authorList>
    </citation>
    <scope>NUCLEOTIDE SEQUENCE</scope>
    <source>
        <strain evidence="12">Stoneville</strain>
        <tissue evidence="12">Whole head</tissue>
    </source>
</reference>
<accession>A0A8J6HBJ9</accession>
<dbReference type="PANTHER" id="PTHR10778">
    <property type="entry name" value="SOLUTE CARRIER FAMILY 35 MEMBER B"/>
    <property type="match status" value="1"/>
</dbReference>
<evidence type="ECO:0000256" key="2">
    <source>
        <dbReference type="ARBA" id="ARBA00010694"/>
    </source>
</evidence>
<keyword evidence="5 11" id="KW-1133">Transmembrane helix</keyword>
<feature type="compositionally biased region" description="Polar residues" evidence="10">
    <location>
        <begin position="1071"/>
        <end position="1080"/>
    </location>
</feature>
<feature type="transmembrane region" description="Helical" evidence="11">
    <location>
        <begin position="744"/>
        <end position="766"/>
    </location>
</feature>
<evidence type="ECO:0000256" key="9">
    <source>
        <dbReference type="ARBA" id="ARBA00042729"/>
    </source>
</evidence>
<dbReference type="GO" id="GO:0000139">
    <property type="term" value="C:Golgi membrane"/>
    <property type="evidence" value="ECO:0007669"/>
    <property type="project" value="UniProtKB-SubCell"/>
</dbReference>
<dbReference type="InterPro" id="IPR013657">
    <property type="entry name" value="SCL35B1-4/HUT1"/>
</dbReference>
<keyword evidence="13" id="KW-1185">Reference proteome</keyword>